<name>A0A1Y6D7C0_9GAMM</name>
<dbReference type="InterPro" id="IPR050229">
    <property type="entry name" value="GlpE_sulfurtransferase"/>
</dbReference>
<dbReference type="InterPro" id="IPR036873">
    <property type="entry name" value="Rhodanese-like_dom_sf"/>
</dbReference>
<dbReference type="PANTHER" id="PTHR43031">
    <property type="entry name" value="FAD-DEPENDENT OXIDOREDUCTASE"/>
    <property type="match status" value="1"/>
</dbReference>
<dbReference type="GO" id="GO:0016740">
    <property type="term" value="F:transferase activity"/>
    <property type="evidence" value="ECO:0007669"/>
    <property type="project" value="UniProtKB-KW"/>
</dbReference>
<evidence type="ECO:0000259" key="2">
    <source>
        <dbReference type="PROSITE" id="PS50206"/>
    </source>
</evidence>
<proteinExistence type="predicted"/>
<feature type="domain" description="Rhodanese" evidence="2">
    <location>
        <begin position="34"/>
        <end position="135"/>
    </location>
</feature>
<organism evidence="3 4">
    <name type="scientific">Methylomagnum ishizawai</name>
    <dbReference type="NCBI Taxonomy" id="1760988"/>
    <lineage>
        <taxon>Bacteria</taxon>
        <taxon>Pseudomonadati</taxon>
        <taxon>Pseudomonadota</taxon>
        <taxon>Gammaproteobacteria</taxon>
        <taxon>Methylococcales</taxon>
        <taxon>Methylococcaceae</taxon>
        <taxon>Methylomagnum</taxon>
    </lineage>
</organism>
<keyword evidence="3" id="KW-0808">Transferase</keyword>
<keyword evidence="4" id="KW-1185">Reference proteome</keyword>
<dbReference type="Proteomes" id="UP000192923">
    <property type="component" value="Unassembled WGS sequence"/>
</dbReference>
<gene>
    <name evidence="3" type="ORF">SAMN02949497_3129</name>
</gene>
<dbReference type="STRING" id="1760988.SAMN02949497_3129"/>
<dbReference type="PROSITE" id="PS51257">
    <property type="entry name" value="PROKAR_LIPOPROTEIN"/>
    <property type="match status" value="1"/>
</dbReference>
<protein>
    <submittedName>
        <fullName evidence="3">Rhodanese-related sulfurtransferase</fullName>
    </submittedName>
</protein>
<dbReference type="SUPFAM" id="SSF52821">
    <property type="entry name" value="Rhodanese/Cell cycle control phosphatase"/>
    <property type="match status" value="1"/>
</dbReference>
<dbReference type="Gene3D" id="3.40.250.10">
    <property type="entry name" value="Rhodanese-like domain"/>
    <property type="match status" value="1"/>
</dbReference>
<dbReference type="AlphaFoldDB" id="A0A1Y6D7C0"/>
<evidence type="ECO:0000313" key="3">
    <source>
        <dbReference type="EMBL" id="SMF95755.1"/>
    </source>
</evidence>
<feature type="signal peptide" evidence="1">
    <location>
        <begin position="1"/>
        <end position="19"/>
    </location>
</feature>
<dbReference type="PROSITE" id="PS50206">
    <property type="entry name" value="RHODANESE_3"/>
    <property type="match status" value="1"/>
</dbReference>
<feature type="chain" id="PRO_5012689729" evidence="1">
    <location>
        <begin position="20"/>
        <end position="140"/>
    </location>
</feature>
<dbReference type="SMART" id="SM00450">
    <property type="entry name" value="RHOD"/>
    <property type="match status" value="1"/>
</dbReference>
<evidence type="ECO:0000256" key="1">
    <source>
        <dbReference type="SAM" id="SignalP"/>
    </source>
</evidence>
<keyword evidence="1" id="KW-0732">Signal</keyword>
<dbReference type="OrthoDB" id="7835227at2"/>
<dbReference type="InterPro" id="IPR001763">
    <property type="entry name" value="Rhodanese-like_dom"/>
</dbReference>
<dbReference type="Pfam" id="PF00581">
    <property type="entry name" value="Rhodanese"/>
    <property type="match status" value="1"/>
</dbReference>
<dbReference type="PANTHER" id="PTHR43031:SF1">
    <property type="entry name" value="PYRIDINE NUCLEOTIDE-DISULPHIDE OXIDOREDUCTASE"/>
    <property type="match status" value="1"/>
</dbReference>
<dbReference type="EMBL" id="FXAM01000001">
    <property type="protein sequence ID" value="SMF95755.1"/>
    <property type="molecule type" value="Genomic_DNA"/>
</dbReference>
<dbReference type="CDD" id="cd00158">
    <property type="entry name" value="RHOD"/>
    <property type="match status" value="1"/>
</dbReference>
<sequence>MNKIMLALGLLLTACAAFAGELVNLTPSQLQAMQAQGALVVDVRTPEEWHKSGVIPGSKGLTYFDANGGYDRAGWLNQLKPLRSTPDQPVILVCRSGHRSAEVGKMMVNDAGYAKVYQLEKGIKGWSAEGKPLDEPCKTC</sequence>
<dbReference type="RefSeq" id="WP_085214239.1">
    <property type="nucleotide sequence ID" value="NZ_FXAM01000001.1"/>
</dbReference>
<accession>A0A1Y6D7C0</accession>
<evidence type="ECO:0000313" key="4">
    <source>
        <dbReference type="Proteomes" id="UP000192923"/>
    </source>
</evidence>
<reference evidence="3 4" key="1">
    <citation type="submission" date="2016-12" db="EMBL/GenBank/DDBJ databases">
        <authorList>
            <person name="Song W.-J."/>
            <person name="Kurnit D.M."/>
        </authorList>
    </citation>
    <scope>NUCLEOTIDE SEQUENCE [LARGE SCALE GENOMIC DNA]</scope>
    <source>
        <strain evidence="3 4">175</strain>
    </source>
</reference>